<proteinExistence type="predicted"/>
<gene>
    <name evidence="1" type="ORF">MGAL_10B014632</name>
</gene>
<dbReference type="EMBL" id="UYJE01006005">
    <property type="protein sequence ID" value="VDI42358.1"/>
    <property type="molecule type" value="Genomic_DNA"/>
</dbReference>
<dbReference type="AlphaFoldDB" id="A0A8B6F2K8"/>
<protein>
    <submittedName>
        <fullName evidence="1">Uncharacterized protein</fullName>
    </submittedName>
</protein>
<sequence length="88" mass="9947">IRGQSSGKTFKIGHEQDNDALHYVEVVFDPLNQTNEAHIHGINDRTIYADIDTGAVGMPLEESEEEVDNEDDDDFMYIDGIIDYTKKS</sequence>
<comment type="caution">
    <text evidence="1">The sequence shown here is derived from an EMBL/GenBank/DDBJ whole genome shotgun (WGS) entry which is preliminary data.</text>
</comment>
<accession>A0A8B6F2K8</accession>
<dbReference type="Proteomes" id="UP000596742">
    <property type="component" value="Unassembled WGS sequence"/>
</dbReference>
<reference evidence="1" key="1">
    <citation type="submission" date="2018-11" db="EMBL/GenBank/DDBJ databases">
        <authorList>
            <person name="Alioto T."/>
            <person name="Alioto T."/>
        </authorList>
    </citation>
    <scope>NUCLEOTIDE SEQUENCE</scope>
</reference>
<name>A0A8B6F2K8_MYTGA</name>
<dbReference type="OrthoDB" id="6163167at2759"/>
<keyword evidence="2" id="KW-1185">Reference proteome</keyword>
<feature type="non-terminal residue" evidence="1">
    <location>
        <position position="1"/>
    </location>
</feature>
<organism evidence="1 2">
    <name type="scientific">Mytilus galloprovincialis</name>
    <name type="common">Mediterranean mussel</name>
    <dbReference type="NCBI Taxonomy" id="29158"/>
    <lineage>
        <taxon>Eukaryota</taxon>
        <taxon>Metazoa</taxon>
        <taxon>Spiralia</taxon>
        <taxon>Lophotrochozoa</taxon>
        <taxon>Mollusca</taxon>
        <taxon>Bivalvia</taxon>
        <taxon>Autobranchia</taxon>
        <taxon>Pteriomorphia</taxon>
        <taxon>Mytilida</taxon>
        <taxon>Mytiloidea</taxon>
        <taxon>Mytilidae</taxon>
        <taxon>Mytilinae</taxon>
        <taxon>Mytilus</taxon>
    </lineage>
</organism>
<evidence type="ECO:0000313" key="1">
    <source>
        <dbReference type="EMBL" id="VDI42358.1"/>
    </source>
</evidence>
<evidence type="ECO:0000313" key="2">
    <source>
        <dbReference type="Proteomes" id="UP000596742"/>
    </source>
</evidence>